<keyword evidence="3" id="KW-0378">Hydrolase</keyword>
<dbReference type="Gene3D" id="2.60.40.1110">
    <property type="match status" value="1"/>
</dbReference>
<dbReference type="CDD" id="cd11341">
    <property type="entry name" value="AmyAc_Pullulanase_LD-like"/>
    <property type="match status" value="1"/>
</dbReference>
<sequence>MNQPLASAHATTNPLKKMRLTALLAVAAIVGAVLPSIAQAANPATISLTVHYQRPESDYTGWNLWMWKNLVTGSDVDVDSNGVAFTSEDVYGKIAKVDLTGMDKFDDIGIIVRKGSWDAKDVEIDRFIKQIPADGKVEIWLRQGDAQIYYQIPTEPAPVNTAKAKSKIFDSADFISKYTYLENDLGNTYTKSSTAFRVWAPTATAVSLLTYDKADSLAATAHVTEMKSDVSGTWVATLPGDNNGLIYTYRVAVDGGINEAVDPYVRATTVNGSRGVVVDLSTTNPANWSLKKPAFSGKSTDAIIYELHVRDLSMDSSSGIPAAHQGKYLAFTDVNTSNGGQKTGVSSIKDLGITHVELLPVFDFASVNENDPTFNWGYDPQNYNVPEGSYSTDPTNPTTRITELKSAIQALHDQNLRVNMDVVYNHVYNSGSFSENLIVPGYFFRTDDNGGLTNGSGCGNDVASERPMVRKFIVDSVRYWATQYNLDGFRFDLMGLMDIQTINEVMDALNIIDPTIIVIGEGWNMGSLPTSLRASQTNISKLPGVAHFNDQIRDGIKGSVFNSEDPGYATGKLTAKPDVVAGIVGNTDYSNTLLSKWTTSAPGQSVNYVESHDNLTLADKITASVKGVSPAGVAQLSQFAASIAFLSQGVPFMQAGQEILRSKNGEGNSYKSNDATNSIKWSTKAKYAATYKYYQGLIALRLAHPALRMSTTAQIKANLKFIKFPNDIIGYSINGKALKDKAASIVVIHNPNVATKNLVLPNSKKWSVLVQGAVAGDKVIRTFTGNKLAITGQSTVVLTQ</sequence>
<evidence type="ECO:0000256" key="7">
    <source>
        <dbReference type="ARBA" id="ARBA00029618"/>
    </source>
</evidence>
<dbReference type="EMBL" id="CAFBMZ010000097">
    <property type="protein sequence ID" value="CAB4934677.1"/>
    <property type="molecule type" value="Genomic_DNA"/>
</dbReference>
<evidence type="ECO:0000256" key="1">
    <source>
        <dbReference type="ARBA" id="ARBA00008061"/>
    </source>
</evidence>
<feature type="domain" description="Glycosyl hydrolase family 13 catalytic" evidence="9">
    <location>
        <begin position="325"/>
        <end position="701"/>
    </location>
</feature>
<dbReference type="EC" id="3.2.1.41" evidence="6"/>
<dbReference type="NCBIfam" id="TIGR02104">
    <property type="entry name" value="pulA_typeI"/>
    <property type="match status" value="1"/>
</dbReference>
<dbReference type="SUPFAM" id="SSF49452">
    <property type="entry name" value="Starch-binding domain-like"/>
    <property type="match status" value="1"/>
</dbReference>
<dbReference type="Pfam" id="PF03714">
    <property type="entry name" value="PUD"/>
    <property type="match status" value="1"/>
</dbReference>
<keyword evidence="4" id="KW-0326">Glycosidase</keyword>
<dbReference type="Gene3D" id="2.60.40.1180">
    <property type="entry name" value="Golgi alpha-mannosidase II"/>
    <property type="match status" value="1"/>
</dbReference>
<protein>
    <recommendedName>
        <fullName evidence="6">pullulanase</fullName>
        <ecNumber evidence="6">3.2.1.41</ecNumber>
    </recommendedName>
    <alternativeName>
        <fullName evidence="7">Alpha-dextrin endo-1,6-alpha-glucosidase</fullName>
    </alternativeName>
    <alternativeName>
        <fullName evidence="8">Pullulan 6-glucanohydrolase</fullName>
    </alternativeName>
</protein>
<evidence type="ECO:0000256" key="2">
    <source>
        <dbReference type="ARBA" id="ARBA00022729"/>
    </source>
</evidence>
<dbReference type="Pfam" id="PF02922">
    <property type="entry name" value="CBM_48"/>
    <property type="match status" value="1"/>
</dbReference>
<gene>
    <name evidence="10" type="ORF">UFOPK3684_01150</name>
</gene>
<evidence type="ECO:0000256" key="8">
    <source>
        <dbReference type="ARBA" id="ARBA00031076"/>
    </source>
</evidence>
<dbReference type="CDD" id="cd10315">
    <property type="entry name" value="CBM41_pullulanase"/>
    <property type="match status" value="1"/>
</dbReference>
<dbReference type="SMART" id="SM00642">
    <property type="entry name" value="Aamy"/>
    <property type="match status" value="1"/>
</dbReference>
<dbReference type="InterPro" id="IPR013784">
    <property type="entry name" value="Carb-bd-like_fold"/>
</dbReference>
<dbReference type="Gene3D" id="2.60.40.10">
    <property type="entry name" value="Immunoglobulins"/>
    <property type="match status" value="1"/>
</dbReference>
<accession>A0A6J7IWP2</accession>
<dbReference type="InterPro" id="IPR004193">
    <property type="entry name" value="Glyco_hydro_13_N"/>
</dbReference>
<reference evidence="10" key="1">
    <citation type="submission" date="2020-05" db="EMBL/GenBank/DDBJ databases">
        <authorList>
            <person name="Chiriac C."/>
            <person name="Salcher M."/>
            <person name="Ghai R."/>
            <person name="Kavagutti S V."/>
        </authorList>
    </citation>
    <scope>NUCLEOTIDE SEQUENCE</scope>
</reference>
<dbReference type="SUPFAM" id="SSF51445">
    <property type="entry name" value="(Trans)glycosidases"/>
    <property type="match status" value="1"/>
</dbReference>
<dbReference type="InterPro" id="IPR013783">
    <property type="entry name" value="Ig-like_fold"/>
</dbReference>
<evidence type="ECO:0000256" key="4">
    <source>
        <dbReference type="ARBA" id="ARBA00023295"/>
    </source>
</evidence>
<organism evidence="10">
    <name type="scientific">freshwater metagenome</name>
    <dbReference type="NCBI Taxonomy" id="449393"/>
    <lineage>
        <taxon>unclassified sequences</taxon>
        <taxon>metagenomes</taxon>
        <taxon>ecological metagenomes</taxon>
    </lineage>
</organism>
<dbReference type="CDD" id="cd02860">
    <property type="entry name" value="E_set_Pullulanase"/>
    <property type="match status" value="1"/>
</dbReference>
<dbReference type="GO" id="GO:0030246">
    <property type="term" value="F:carbohydrate binding"/>
    <property type="evidence" value="ECO:0007669"/>
    <property type="project" value="InterPro"/>
</dbReference>
<dbReference type="Gene3D" id="3.20.20.80">
    <property type="entry name" value="Glycosidases"/>
    <property type="match status" value="1"/>
</dbReference>
<evidence type="ECO:0000256" key="6">
    <source>
        <dbReference type="ARBA" id="ARBA00024062"/>
    </source>
</evidence>
<dbReference type="InterPro" id="IPR017853">
    <property type="entry name" value="GH"/>
</dbReference>
<name>A0A6J7IWP2_9ZZZZ</name>
<keyword evidence="2" id="KW-0732">Signal</keyword>
<dbReference type="GO" id="GO:0051060">
    <property type="term" value="F:pullulanase activity"/>
    <property type="evidence" value="ECO:0007669"/>
    <property type="project" value="UniProtKB-EC"/>
</dbReference>
<dbReference type="InterPro" id="IPR013780">
    <property type="entry name" value="Glyco_hydro_b"/>
</dbReference>
<dbReference type="InterPro" id="IPR011840">
    <property type="entry name" value="PulA_typeI"/>
</dbReference>
<evidence type="ECO:0000313" key="10">
    <source>
        <dbReference type="EMBL" id="CAB4934677.1"/>
    </source>
</evidence>
<comment type="catalytic activity">
    <reaction evidence="5">
        <text>Hydrolysis of (1-&gt;6)-alpha-D-glucosidic linkages in pullulan, amylopectin and glycogen, and in the alpha- and beta-limit dextrins of amylopectin and glycogen.</text>
        <dbReference type="EC" id="3.2.1.41"/>
    </reaction>
</comment>
<dbReference type="AlphaFoldDB" id="A0A6J7IWP2"/>
<evidence type="ECO:0000256" key="3">
    <source>
        <dbReference type="ARBA" id="ARBA00022801"/>
    </source>
</evidence>
<dbReference type="InterPro" id="IPR049117">
    <property type="entry name" value="pulA_all-beta"/>
</dbReference>
<dbReference type="Pfam" id="PF21653">
    <property type="entry name" value="pulA_all-beta"/>
    <property type="match status" value="1"/>
</dbReference>
<dbReference type="InterPro" id="IPR014756">
    <property type="entry name" value="Ig_E-set"/>
</dbReference>
<proteinExistence type="inferred from homology"/>
<dbReference type="SUPFAM" id="SSF81296">
    <property type="entry name" value="E set domains"/>
    <property type="match status" value="1"/>
</dbReference>
<evidence type="ECO:0000256" key="5">
    <source>
        <dbReference type="ARBA" id="ARBA00023965"/>
    </source>
</evidence>
<dbReference type="PANTHER" id="PTHR43002">
    <property type="entry name" value="GLYCOGEN DEBRANCHING ENZYME"/>
    <property type="match status" value="1"/>
</dbReference>
<dbReference type="GO" id="GO:0005975">
    <property type="term" value="P:carbohydrate metabolic process"/>
    <property type="evidence" value="ECO:0007669"/>
    <property type="project" value="InterPro"/>
</dbReference>
<comment type="similarity">
    <text evidence="1">Belongs to the glycosyl hydrolase 13 family.</text>
</comment>
<dbReference type="InterPro" id="IPR005323">
    <property type="entry name" value="CBM41_pullulanase"/>
</dbReference>
<evidence type="ECO:0000259" key="9">
    <source>
        <dbReference type="SMART" id="SM00642"/>
    </source>
</evidence>
<dbReference type="InterPro" id="IPR006047">
    <property type="entry name" value="GH13_cat_dom"/>
</dbReference>